<sequence length="74" mass="8666">MKLYRIHQFFIQQLPGSWRRRLSFLLVNGVRNVKPTILTATPCIERRSYLVTAQVQAGFSHSLEVQNWTIGKHQ</sequence>
<evidence type="ECO:0000313" key="1">
    <source>
        <dbReference type="EMBL" id="KAK4002682.1"/>
    </source>
</evidence>
<protein>
    <submittedName>
        <fullName evidence="1">Uncharacterized protein</fullName>
    </submittedName>
</protein>
<proteinExistence type="predicted"/>
<organism evidence="1 2">
    <name type="scientific">Daphnia magna</name>
    <dbReference type="NCBI Taxonomy" id="35525"/>
    <lineage>
        <taxon>Eukaryota</taxon>
        <taxon>Metazoa</taxon>
        <taxon>Ecdysozoa</taxon>
        <taxon>Arthropoda</taxon>
        <taxon>Crustacea</taxon>
        <taxon>Branchiopoda</taxon>
        <taxon>Diplostraca</taxon>
        <taxon>Cladocera</taxon>
        <taxon>Anomopoda</taxon>
        <taxon>Daphniidae</taxon>
        <taxon>Daphnia</taxon>
    </lineage>
</organism>
<dbReference type="Proteomes" id="UP001234178">
    <property type="component" value="Unassembled WGS sequence"/>
</dbReference>
<accession>A0ABQ9YQ25</accession>
<reference evidence="1 2" key="1">
    <citation type="journal article" date="2023" name="Nucleic Acids Res.">
        <title>The hologenome of Daphnia magna reveals possible DNA methylation and microbiome-mediated evolution of the host genome.</title>
        <authorList>
            <person name="Chaturvedi A."/>
            <person name="Li X."/>
            <person name="Dhandapani V."/>
            <person name="Marshall H."/>
            <person name="Kissane S."/>
            <person name="Cuenca-Cambronero M."/>
            <person name="Asole G."/>
            <person name="Calvet F."/>
            <person name="Ruiz-Romero M."/>
            <person name="Marangio P."/>
            <person name="Guigo R."/>
            <person name="Rago D."/>
            <person name="Mirbahai L."/>
            <person name="Eastwood N."/>
            <person name="Colbourne J.K."/>
            <person name="Zhou J."/>
            <person name="Mallon E."/>
            <person name="Orsini L."/>
        </authorList>
    </citation>
    <scope>NUCLEOTIDE SEQUENCE [LARGE SCALE GENOMIC DNA]</scope>
    <source>
        <strain evidence="1">LRV0_1</strain>
    </source>
</reference>
<comment type="caution">
    <text evidence="1">The sequence shown here is derived from an EMBL/GenBank/DDBJ whole genome shotgun (WGS) entry which is preliminary data.</text>
</comment>
<dbReference type="EMBL" id="JAOYFB010000001">
    <property type="protein sequence ID" value="KAK4002682.1"/>
    <property type="molecule type" value="Genomic_DNA"/>
</dbReference>
<gene>
    <name evidence="1" type="ORF">OUZ56_004492</name>
</gene>
<name>A0ABQ9YQ25_9CRUS</name>
<keyword evidence="2" id="KW-1185">Reference proteome</keyword>
<evidence type="ECO:0000313" key="2">
    <source>
        <dbReference type="Proteomes" id="UP001234178"/>
    </source>
</evidence>